<gene>
    <name evidence="1" type="ORF">IEQ34_015708</name>
</gene>
<protein>
    <submittedName>
        <fullName evidence="1">Uncharacterized protein</fullName>
    </submittedName>
</protein>
<name>A0AAV7GHW3_DENCH</name>
<keyword evidence="2" id="KW-1185">Reference proteome</keyword>
<dbReference type="EMBL" id="JAGFBR010000014">
    <property type="protein sequence ID" value="KAH0455676.1"/>
    <property type="molecule type" value="Genomic_DNA"/>
</dbReference>
<evidence type="ECO:0000313" key="1">
    <source>
        <dbReference type="EMBL" id="KAH0455676.1"/>
    </source>
</evidence>
<evidence type="ECO:0000313" key="2">
    <source>
        <dbReference type="Proteomes" id="UP000775213"/>
    </source>
</evidence>
<sequence>MDQSYPNMSNGQSSSQLHFYYMVKQNAGGWAYRKSIFMIFLRGVYGDIQNMSCTFIYKETATKFFSKIDSKDVSDLVLG</sequence>
<accession>A0AAV7GHW3</accession>
<reference evidence="1 2" key="1">
    <citation type="journal article" date="2021" name="Hortic Res">
        <title>Chromosome-scale assembly of the Dendrobium chrysotoxum genome enhances the understanding of orchid evolution.</title>
        <authorList>
            <person name="Zhang Y."/>
            <person name="Zhang G.Q."/>
            <person name="Zhang D."/>
            <person name="Liu X.D."/>
            <person name="Xu X.Y."/>
            <person name="Sun W.H."/>
            <person name="Yu X."/>
            <person name="Zhu X."/>
            <person name="Wang Z.W."/>
            <person name="Zhao X."/>
            <person name="Zhong W.Y."/>
            <person name="Chen H."/>
            <person name="Yin W.L."/>
            <person name="Huang T."/>
            <person name="Niu S.C."/>
            <person name="Liu Z.J."/>
        </authorList>
    </citation>
    <scope>NUCLEOTIDE SEQUENCE [LARGE SCALE GENOMIC DNA]</scope>
    <source>
        <strain evidence="1">Lindl</strain>
    </source>
</reference>
<dbReference type="AlphaFoldDB" id="A0AAV7GHW3"/>
<dbReference type="Proteomes" id="UP000775213">
    <property type="component" value="Unassembled WGS sequence"/>
</dbReference>
<proteinExistence type="predicted"/>
<comment type="caution">
    <text evidence="1">The sequence shown here is derived from an EMBL/GenBank/DDBJ whole genome shotgun (WGS) entry which is preliminary data.</text>
</comment>
<organism evidence="1 2">
    <name type="scientific">Dendrobium chrysotoxum</name>
    <name type="common">Orchid</name>
    <dbReference type="NCBI Taxonomy" id="161865"/>
    <lineage>
        <taxon>Eukaryota</taxon>
        <taxon>Viridiplantae</taxon>
        <taxon>Streptophyta</taxon>
        <taxon>Embryophyta</taxon>
        <taxon>Tracheophyta</taxon>
        <taxon>Spermatophyta</taxon>
        <taxon>Magnoliopsida</taxon>
        <taxon>Liliopsida</taxon>
        <taxon>Asparagales</taxon>
        <taxon>Orchidaceae</taxon>
        <taxon>Epidendroideae</taxon>
        <taxon>Malaxideae</taxon>
        <taxon>Dendrobiinae</taxon>
        <taxon>Dendrobium</taxon>
    </lineage>
</organism>